<gene>
    <name evidence="6" type="ORF">AKG39_01425</name>
</gene>
<dbReference type="InterPro" id="IPR052032">
    <property type="entry name" value="ATP-dep_AA_Ligase"/>
</dbReference>
<keyword evidence="2 4" id="KW-0547">Nucleotide-binding</keyword>
<dbReference type="Gene3D" id="3.30.470.20">
    <property type="entry name" value="ATP-grasp fold, B domain"/>
    <property type="match status" value="1"/>
</dbReference>
<feature type="domain" description="ATP-grasp" evidence="5">
    <location>
        <begin position="107"/>
        <end position="299"/>
    </location>
</feature>
<dbReference type="SUPFAM" id="SSF56059">
    <property type="entry name" value="Glutathione synthetase ATP-binding domain-like"/>
    <property type="match status" value="1"/>
</dbReference>
<dbReference type="GO" id="GO:0046872">
    <property type="term" value="F:metal ion binding"/>
    <property type="evidence" value="ECO:0007669"/>
    <property type="project" value="InterPro"/>
</dbReference>
<dbReference type="InterPro" id="IPR040570">
    <property type="entry name" value="LAL_C2"/>
</dbReference>
<dbReference type="RefSeq" id="WP_050738629.1">
    <property type="nucleotide sequence ID" value="NZ_LGYO01000004.1"/>
</dbReference>
<accession>A0A0L6U545</accession>
<keyword evidence="7" id="KW-1185">Reference proteome</keyword>
<protein>
    <submittedName>
        <fullName evidence="6">Carboxylate--amine ligase</fullName>
    </submittedName>
</protein>
<dbReference type="InterPro" id="IPR016185">
    <property type="entry name" value="PreATP-grasp_dom_sf"/>
</dbReference>
<evidence type="ECO:0000259" key="5">
    <source>
        <dbReference type="PROSITE" id="PS50975"/>
    </source>
</evidence>
<organism evidence="6 7">
    <name type="scientific">Acetobacterium bakii</name>
    <dbReference type="NCBI Taxonomy" id="52689"/>
    <lineage>
        <taxon>Bacteria</taxon>
        <taxon>Bacillati</taxon>
        <taxon>Bacillota</taxon>
        <taxon>Clostridia</taxon>
        <taxon>Eubacteriales</taxon>
        <taxon>Eubacteriaceae</taxon>
        <taxon>Acetobacterium</taxon>
    </lineage>
</organism>
<dbReference type="AlphaFoldDB" id="A0A0L6U545"/>
<evidence type="ECO:0000256" key="3">
    <source>
        <dbReference type="ARBA" id="ARBA00022840"/>
    </source>
</evidence>
<keyword evidence="3 4" id="KW-0067">ATP-binding</keyword>
<dbReference type="STRING" id="52689.AKG39_01425"/>
<evidence type="ECO:0000256" key="1">
    <source>
        <dbReference type="ARBA" id="ARBA00022598"/>
    </source>
</evidence>
<reference evidence="7" key="1">
    <citation type="submission" date="2015-07" db="EMBL/GenBank/DDBJ databases">
        <title>Draft genome sequence of Acetobacterium bakii DSM 8293, a potential psychrophilic chemical producer through syngas fermentation.</title>
        <authorList>
            <person name="Song Y."/>
            <person name="Hwang S."/>
            <person name="Cho B.-K."/>
        </authorList>
    </citation>
    <scope>NUCLEOTIDE SEQUENCE [LARGE SCALE GENOMIC DNA]</scope>
    <source>
        <strain evidence="7">DSM 8239</strain>
    </source>
</reference>
<dbReference type="PANTHER" id="PTHR43585:SF2">
    <property type="entry name" value="ATP-GRASP ENZYME FSQD"/>
    <property type="match status" value="1"/>
</dbReference>
<dbReference type="EMBL" id="LGYO01000004">
    <property type="protein sequence ID" value="KNZ43442.1"/>
    <property type="molecule type" value="Genomic_DNA"/>
</dbReference>
<keyword evidence="1 6" id="KW-0436">Ligase</keyword>
<dbReference type="Proteomes" id="UP000036873">
    <property type="component" value="Unassembled WGS sequence"/>
</dbReference>
<comment type="caution">
    <text evidence="6">The sequence shown here is derived from an EMBL/GenBank/DDBJ whole genome shotgun (WGS) entry which is preliminary data.</text>
</comment>
<dbReference type="PANTHER" id="PTHR43585">
    <property type="entry name" value="FUMIPYRROLE BIOSYNTHESIS PROTEIN C"/>
    <property type="match status" value="1"/>
</dbReference>
<proteinExistence type="predicted"/>
<evidence type="ECO:0000313" key="7">
    <source>
        <dbReference type="Proteomes" id="UP000036873"/>
    </source>
</evidence>
<name>A0A0L6U545_9FIRM</name>
<evidence type="ECO:0000256" key="4">
    <source>
        <dbReference type="PROSITE-ProRule" id="PRU00409"/>
    </source>
</evidence>
<dbReference type="InterPro" id="IPR011761">
    <property type="entry name" value="ATP-grasp"/>
</dbReference>
<dbReference type="Pfam" id="PF18603">
    <property type="entry name" value="LAL_C2"/>
    <property type="match status" value="1"/>
</dbReference>
<dbReference type="SUPFAM" id="SSF52440">
    <property type="entry name" value="PreATP-grasp domain"/>
    <property type="match status" value="1"/>
</dbReference>
<dbReference type="GO" id="GO:0005524">
    <property type="term" value="F:ATP binding"/>
    <property type="evidence" value="ECO:0007669"/>
    <property type="project" value="UniProtKB-UniRule"/>
</dbReference>
<dbReference type="PATRIC" id="fig|52689.4.peg.2351"/>
<evidence type="ECO:0000313" key="6">
    <source>
        <dbReference type="EMBL" id="KNZ43442.1"/>
    </source>
</evidence>
<dbReference type="Pfam" id="PF13535">
    <property type="entry name" value="ATP-grasp_4"/>
    <property type="match status" value="1"/>
</dbReference>
<dbReference type="GO" id="GO:0016874">
    <property type="term" value="F:ligase activity"/>
    <property type="evidence" value="ECO:0007669"/>
    <property type="project" value="UniProtKB-KW"/>
</dbReference>
<dbReference type="PROSITE" id="PS50975">
    <property type="entry name" value="ATP_GRASP"/>
    <property type="match status" value="1"/>
</dbReference>
<dbReference type="Gene3D" id="3.40.50.20">
    <property type="match status" value="1"/>
</dbReference>
<dbReference type="OrthoDB" id="9813261at2"/>
<sequence length="424" mass="47124">MRIQILGGGRNQLSGIIRAKEKGHEVVLTDYYEVAPGRAYATYNEVVSTFDVDTNIQVAEKYRVDGVMTLGTDQPVYTVACVAASQNLPAFLDRDVALSVTNKEIMKAVFTENDIPTVPYRLITKDAKESDFVGLVFPVVLKPLDSQGQRGVFKLNTPSEVIKNLAETLSYSRQQKALLEEFYESDEITVSAWVEDGKTCILTITDRETFQFEKHIGICFAHDFPSRHLGAYETVKKIIDRITDAFGIKNGPLYVQLLVGKDGILVNEVACRIGGAYEDIFIPYLTGIDLLDMVIDFSLGLELTSSVEGYHLLDNKKHLSVQLFFARPGKVLDLTAVEQLTELTGVMAAGYTIAPGMVLKTIDNATARAGYMVITGESQEALNKNIDQAFHHLKVINENGENLIIQPKKYSRIDEILNNEKRKG</sequence>
<evidence type="ECO:0000256" key="2">
    <source>
        <dbReference type="ARBA" id="ARBA00022741"/>
    </source>
</evidence>